<proteinExistence type="predicted"/>
<accession>A0ABQ9GMV5</accession>
<keyword evidence="2" id="KW-1185">Reference proteome</keyword>
<protein>
    <submittedName>
        <fullName evidence="1">Uncharacterized protein</fullName>
    </submittedName>
</protein>
<name>A0ABQ9GMV5_9NEOP</name>
<sequence>MARSCEADSGETPASHSNIWPKTYDTAVANKKHCLPHGARDNRATTLQAEELLSPRLGEIWRNLKAVLLRGTHYVASRTRPCVRVNFVQPGNALHCSRQHFCLSIFGAGSVVPDKGRVVVAAWEITQLCVCGWRHCSSTARRRVSHITEPAISLSPLKTVKCNETLQTHRVAGEHRGKPPALVNVRHVSSPMNQVGIDIGSPVLENRLESCVLTLPPHCASQVVVGRWGQVHGFGRCESPKKRENTLISGGKRFVAVRHTFFRRRISFSFGTARLEGVGSLPDFRLFLRGFSRGSPIPPGIAFQRRSILGSHLMSCPVMRGTYEGPGCKARLSESVASPWVLPNGKRNIHPLRHFARDSKRTDQMGREFCLCMRAEGEIITAEGRGTDSTASGVTSSIAITKEKTLLDRVSEEIWVAHSSEVLRADEGDLRWKREIPEKTRRPMASSGTIPICENPVTRPGIEPGSHWWEVRGLTARPPNNDMDINIHSAADELLEIASSLVAVTVGSRYGVKKRRGPRWLDYLPPILPNQVRFPAGSHVGIVPDNTEGRWGFFFFWDLSFPFHSDDAPHSPRSTLIGSQHRDVKIRPNIVTRSYSLLQKNGALREWVLLMVLAYYYPLAATCEMNTRRAEDRKWWEP</sequence>
<organism evidence="1 2">
    <name type="scientific">Dryococelus australis</name>
    <dbReference type="NCBI Taxonomy" id="614101"/>
    <lineage>
        <taxon>Eukaryota</taxon>
        <taxon>Metazoa</taxon>
        <taxon>Ecdysozoa</taxon>
        <taxon>Arthropoda</taxon>
        <taxon>Hexapoda</taxon>
        <taxon>Insecta</taxon>
        <taxon>Pterygota</taxon>
        <taxon>Neoptera</taxon>
        <taxon>Polyneoptera</taxon>
        <taxon>Phasmatodea</taxon>
        <taxon>Verophasmatodea</taxon>
        <taxon>Anareolatae</taxon>
        <taxon>Phasmatidae</taxon>
        <taxon>Eurycanthinae</taxon>
        <taxon>Dryococelus</taxon>
    </lineage>
</organism>
<dbReference type="Proteomes" id="UP001159363">
    <property type="component" value="Chromosome 10"/>
</dbReference>
<evidence type="ECO:0000313" key="2">
    <source>
        <dbReference type="Proteomes" id="UP001159363"/>
    </source>
</evidence>
<comment type="caution">
    <text evidence="1">The sequence shown here is derived from an EMBL/GenBank/DDBJ whole genome shotgun (WGS) entry which is preliminary data.</text>
</comment>
<reference evidence="1 2" key="1">
    <citation type="submission" date="2023-02" db="EMBL/GenBank/DDBJ databases">
        <title>LHISI_Scaffold_Assembly.</title>
        <authorList>
            <person name="Stuart O.P."/>
            <person name="Cleave R."/>
            <person name="Magrath M.J.L."/>
            <person name="Mikheyev A.S."/>
        </authorList>
    </citation>
    <scope>NUCLEOTIDE SEQUENCE [LARGE SCALE GENOMIC DNA]</scope>
    <source>
        <strain evidence="1">Daus_M_001</strain>
        <tissue evidence="1">Leg muscle</tissue>
    </source>
</reference>
<evidence type="ECO:0000313" key="1">
    <source>
        <dbReference type="EMBL" id="KAJ8873366.1"/>
    </source>
</evidence>
<dbReference type="EMBL" id="JARBHB010000011">
    <property type="protein sequence ID" value="KAJ8873366.1"/>
    <property type="molecule type" value="Genomic_DNA"/>
</dbReference>
<gene>
    <name evidence="1" type="ORF">PR048_027000</name>
</gene>